<sequence length="114" mass="12572">MAVDYALGWGLPAIESRVTALAALLRERLAALPGVTVRDEGVRRCGIVTFTVDGEPAERVRDRLAAARINTSVSPITYARYDLAARGLPDLVRASVHYYNTEDELDQLCTQLRQ</sequence>
<reference evidence="2 3" key="2">
    <citation type="submission" date="2020-03" db="EMBL/GenBank/DDBJ databases">
        <authorList>
            <person name="Ichikawa N."/>
            <person name="Kimura A."/>
            <person name="Kitahashi Y."/>
            <person name="Uohara A."/>
        </authorList>
    </citation>
    <scope>NUCLEOTIDE SEQUENCE [LARGE SCALE GENOMIC DNA]</scope>
    <source>
        <strain evidence="2 3">NBRC 108638</strain>
    </source>
</reference>
<protein>
    <recommendedName>
        <fullName evidence="1">Aminotransferase class V domain-containing protein</fullName>
    </recommendedName>
</protein>
<gene>
    <name evidence="2" type="ORF">Prum_080450</name>
</gene>
<name>A0A6V8LB19_9ACTN</name>
<reference evidence="2 3" key="1">
    <citation type="submission" date="2020-03" db="EMBL/GenBank/DDBJ databases">
        <title>Whole genome shotgun sequence of Phytohabitans rumicis NBRC 108638.</title>
        <authorList>
            <person name="Komaki H."/>
            <person name="Tamura T."/>
        </authorList>
    </citation>
    <scope>NUCLEOTIDE SEQUENCE [LARGE SCALE GENOMIC DNA]</scope>
    <source>
        <strain evidence="2 3">NBRC 108638</strain>
    </source>
</reference>
<dbReference type="InterPro" id="IPR000192">
    <property type="entry name" value="Aminotrans_V_dom"/>
</dbReference>
<dbReference type="SUPFAM" id="SSF53383">
    <property type="entry name" value="PLP-dependent transferases"/>
    <property type="match status" value="1"/>
</dbReference>
<organism evidence="2 3">
    <name type="scientific">Phytohabitans rumicis</name>
    <dbReference type="NCBI Taxonomy" id="1076125"/>
    <lineage>
        <taxon>Bacteria</taxon>
        <taxon>Bacillati</taxon>
        <taxon>Actinomycetota</taxon>
        <taxon>Actinomycetes</taxon>
        <taxon>Micromonosporales</taxon>
        <taxon>Micromonosporaceae</taxon>
    </lineage>
</organism>
<dbReference type="Proteomes" id="UP000482960">
    <property type="component" value="Unassembled WGS sequence"/>
</dbReference>
<accession>A0A6V8LB19</accession>
<dbReference type="Gene3D" id="3.90.1150.10">
    <property type="entry name" value="Aspartate Aminotransferase, domain 1"/>
    <property type="match status" value="1"/>
</dbReference>
<feature type="domain" description="Aminotransferase class V" evidence="1">
    <location>
        <begin position="2"/>
        <end position="108"/>
    </location>
</feature>
<dbReference type="AlphaFoldDB" id="A0A6V8LB19"/>
<evidence type="ECO:0000313" key="2">
    <source>
        <dbReference type="EMBL" id="GFJ94403.1"/>
    </source>
</evidence>
<proteinExistence type="predicted"/>
<dbReference type="EMBL" id="BLPG01000001">
    <property type="protein sequence ID" value="GFJ94403.1"/>
    <property type="molecule type" value="Genomic_DNA"/>
</dbReference>
<dbReference type="InterPro" id="IPR015424">
    <property type="entry name" value="PyrdxlP-dep_Trfase"/>
</dbReference>
<comment type="caution">
    <text evidence="2">The sequence shown here is derived from an EMBL/GenBank/DDBJ whole genome shotgun (WGS) entry which is preliminary data.</text>
</comment>
<evidence type="ECO:0000259" key="1">
    <source>
        <dbReference type="Pfam" id="PF00266"/>
    </source>
</evidence>
<keyword evidence="3" id="KW-1185">Reference proteome</keyword>
<dbReference type="Pfam" id="PF00266">
    <property type="entry name" value="Aminotran_5"/>
    <property type="match status" value="1"/>
</dbReference>
<dbReference type="InterPro" id="IPR015422">
    <property type="entry name" value="PyrdxlP-dep_Trfase_small"/>
</dbReference>
<evidence type="ECO:0000313" key="3">
    <source>
        <dbReference type="Proteomes" id="UP000482960"/>
    </source>
</evidence>